<feature type="region of interest" description="Disordered" evidence="10">
    <location>
        <begin position="50"/>
        <end position="70"/>
    </location>
</feature>
<dbReference type="PANTHER" id="PTHR31169:SF4">
    <property type="entry name" value="CELL DIVISION CYCLE-ASSOCIATED 7-LIKE PROTEIN"/>
    <property type="match status" value="1"/>
</dbReference>
<keyword evidence="6" id="KW-0832">Ubl conjugation</keyword>
<accession>A0A3Q3JTN2</accession>
<keyword evidence="13" id="KW-1185">Reference proteome</keyword>
<dbReference type="Proteomes" id="UP000261600">
    <property type="component" value="Unplaced"/>
</dbReference>
<protein>
    <recommendedName>
        <fullName evidence="11">Zinc-finger domain-containing protein</fullName>
    </recommendedName>
</protein>
<feature type="region of interest" description="Disordered" evidence="10">
    <location>
        <begin position="87"/>
        <end position="156"/>
    </location>
</feature>
<dbReference type="InterPro" id="IPR018866">
    <property type="entry name" value="Znf-4CXXC_R1"/>
</dbReference>
<dbReference type="GO" id="GO:0005634">
    <property type="term" value="C:nucleus"/>
    <property type="evidence" value="ECO:0007669"/>
    <property type="project" value="UniProtKB-SubCell"/>
</dbReference>
<dbReference type="GeneID" id="109952760"/>
<evidence type="ECO:0000259" key="11">
    <source>
        <dbReference type="Pfam" id="PF10497"/>
    </source>
</evidence>
<feature type="compositionally biased region" description="Acidic residues" evidence="10">
    <location>
        <begin position="128"/>
        <end position="142"/>
    </location>
</feature>
<organism evidence="12 13">
    <name type="scientific">Monopterus albus</name>
    <name type="common">Swamp eel</name>
    <dbReference type="NCBI Taxonomy" id="43700"/>
    <lineage>
        <taxon>Eukaryota</taxon>
        <taxon>Metazoa</taxon>
        <taxon>Chordata</taxon>
        <taxon>Craniata</taxon>
        <taxon>Vertebrata</taxon>
        <taxon>Euteleostomi</taxon>
        <taxon>Actinopterygii</taxon>
        <taxon>Neopterygii</taxon>
        <taxon>Teleostei</taxon>
        <taxon>Neoteleostei</taxon>
        <taxon>Acanthomorphata</taxon>
        <taxon>Anabantaria</taxon>
        <taxon>Synbranchiformes</taxon>
        <taxon>Synbranchidae</taxon>
        <taxon>Monopterus</taxon>
    </lineage>
</organism>
<feature type="domain" description="Zinc-finger" evidence="11">
    <location>
        <begin position="292"/>
        <end position="389"/>
    </location>
</feature>
<evidence type="ECO:0000256" key="6">
    <source>
        <dbReference type="ARBA" id="ARBA00022843"/>
    </source>
</evidence>
<proteinExistence type="predicted"/>
<comment type="subcellular location">
    <subcellularLocation>
        <location evidence="2">Cytoplasm</location>
    </subcellularLocation>
    <subcellularLocation>
        <location evidence="1">Nucleus</location>
    </subcellularLocation>
</comment>
<feature type="compositionally biased region" description="Basic residues" evidence="10">
    <location>
        <begin position="112"/>
        <end position="122"/>
    </location>
</feature>
<feature type="region of interest" description="Disordered" evidence="10">
    <location>
        <begin position="177"/>
        <end position="220"/>
    </location>
</feature>
<feature type="compositionally biased region" description="Basic and acidic residues" evidence="10">
    <location>
        <begin position="198"/>
        <end position="210"/>
    </location>
</feature>
<dbReference type="Ensembl" id="ENSMALT00000023823.1">
    <property type="protein sequence ID" value="ENSMALP00000023374.1"/>
    <property type="gene ID" value="ENSMALG00000016287.1"/>
</dbReference>
<dbReference type="CTD" id="572007"/>
<evidence type="ECO:0000313" key="12">
    <source>
        <dbReference type="Ensembl" id="ENSMALP00000023374.1"/>
    </source>
</evidence>
<dbReference type="STRING" id="43700.ENSMALP00000023374"/>
<keyword evidence="3" id="KW-0963">Cytoplasm</keyword>
<dbReference type="AlphaFoldDB" id="A0A3Q3JTN2"/>
<dbReference type="GO" id="GO:0005737">
    <property type="term" value="C:cytoplasm"/>
    <property type="evidence" value="ECO:0007669"/>
    <property type="project" value="UniProtKB-SubCell"/>
</dbReference>
<keyword evidence="5" id="KW-0597">Phosphoprotein</keyword>
<dbReference type="KEGG" id="malb:109952760"/>
<evidence type="ECO:0000256" key="8">
    <source>
        <dbReference type="ARBA" id="ARBA00023163"/>
    </source>
</evidence>
<evidence type="ECO:0000256" key="4">
    <source>
        <dbReference type="ARBA" id="ARBA00022499"/>
    </source>
</evidence>
<evidence type="ECO:0000256" key="5">
    <source>
        <dbReference type="ARBA" id="ARBA00022553"/>
    </source>
</evidence>
<keyword evidence="9" id="KW-0539">Nucleus</keyword>
<evidence type="ECO:0000256" key="9">
    <source>
        <dbReference type="ARBA" id="ARBA00023242"/>
    </source>
</evidence>
<dbReference type="RefSeq" id="XP_020443645.1">
    <property type="nucleotide sequence ID" value="XM_020587989.1"/>
</dbReference>
<evidence type="ECO:0000256" key="2">
    <source>
        <dbReference type="ARBA" id="ARBA00004496"/>
    </source>
</evidence>
<evidence type="ECO:0000313" key="13">
    <source>
        <dbReference type="Proteomes" id="UP000261600"/>
    </source>
</evidence>
<keyword evidence="4" id="KW-1017">Isopeptide bond</keyword>
<sequence length="397" mass="45500">MSKAPCFKSKFITAELAHLFSQSDSEEEFEGFSEDEEGCFKKGLKTKVVDSEKDSDVDTGLCSDAEEVSPPKRRSLLVALRFPMKGLTTPKKWSHPQGKNVTKPVKETHPPRGVRGRTKTKQQQKQQEEDEEEEETEGEDKDEVLSPSLRRRDKNIQENKAMLAKLFADLSTMADLALPTTPQKKKKQTPEKAVPWKRKFESQTGSERRNPSRKARPPVNFGVEEKSEPITRRSPSTVDMRKLVEVAEDHVRERQRKKGYVSRRRQYIKSVDEITKEDLDNIAYRSKDKIWDKENGSSCHQCRQKTLDTKTVCRSGFCVGHKGQFCGPCLKNRYGEDVRTVLLDPEWSCPICRGMCNCSLCRKKEGRCATGILVTLARYNGHDNVHEYLESLRKELQ</sequence>
<keyword evidence="8" id="KW-0804">Transcription</keyword>
<dbReference type="PANTHER" id="PTHR31169">
    <property type="entry name" value="OS05G0300700 PROTEIN"/>
    <property type="match status" value="1"/>
</dbReference>
<dbReference type="Pfam" id="PF10497">
    <property type="entry name" value="zf-4CXXC_R1"/>
    <property type="match status" value="1"/>
</dbReference>
<evidence type="ECO:0000256" key="1">
    <source>
        <dbReference type="ARBA" id="ARBA00004123"/>
    </source>
</evidence>
<dbReference type="OrthoDB" id="298344at2759"/>
<dbReference type="InterPro" id="IPR040221">
    <property type="entry name" value="CDCA7/CDA7L"/>
</dbReference>
<dbReference type="GO" id="GO:0006355">
    <property type="term" value="P:regulation of DNA-templated transcription"/>
    <property type="evidence" value="ECO:0007669"/>
    <property type="project" value="InterPro"/>
</dbReference>
<reference evidence="12" key="2">
    <citation type="submission" date="2025-09" db="UniProtKB">
        <authorList>
            <consortium name="Ensembl"/>
        </authorList>
    </citation>
    <scope>IDENTIFICATION</scope>
</reference>
<evidence type="ECO:0000256" key="3">
    <source>
        <dbReference type="ARBA" id="ARBA00022490"/>
    </source>
</evidence>
<keyword evidence="7" id="KW-0805">Transcription regulation</keyword>
<evidence type="ECO:0000256" key="10">
    <source>
        <dbReference type="SAM" id="MobiDB-lite"/>
    </source>
</evidence>
<evidence type="ECO:0000256" key="7">
    <source>
        <dbReference type="ARBA" id="ARBA00023015"/>
    </source>
</evidence>
<name>A0A3Q3JTN2_MONAL</name>
<reference evidence="12" key="1">
    <citation type="submission" date="2025-08" db="UniProtKB">
        <authorList>
            <consortium name="Ensembl"/>
        </authorList>
    </citation>
    <scope>IDENTIFICATION</scope>
</reference>